<sequence>MAAQPATVAVCLPAHGHSSAPTLRAATQTLARPTRFRRPDPVRSPDHYETLLCQETAALQKKISPEPAPLLVIRVLSDEARQGPFPTARPLTAVSTSTTMSGRRYWVQSRTTTDRQTWIR</sequence>
<dbReference type="AlphaFoldDB" id="A0A8J4XZN6"/>
<feature type="region of interest" description="Disordered" evidence="1">
    <location>
        <begin position="18"/>
        <end position="46"/>
    </location>
</feature>
<feature type="compositionally biased region" description="Basic and acidic residues" evidence="1">
    <location>
        <begin position="37"/>
        <end position="46"/>
    </location>
</feature>
<evidence type="ECO:0000313" key="2">
    <source>
        <dbReference type="EMBL" id="KAG0717367.1"/>
    </source>
</evidence>
<proteinExistence type="predicted"/>
<feature type="compositionally biased region" description="Polar residues" evidence="1">
    <location>
        <begin position="19"/>
        <end position="31"/>
    </location>
</feature>
<dbReference type="Proteomes" id="UP000770661">
    <property type="component" value="Unassembled WGS sequence"/>
</dbReference>
<evidence type="ECO:0000313" key="3">
    <source>
        <dbReference type="Proteomes" id="UP000770661"/>
    </source>
</evidence>
<dbReference type="EMBL" id="JACEEZ010017733">
    <property type="protein sequence ID" value="KAG0717367.1"/>
    <property type="molecule type" value="Genomic_DNA"/>
</dbReference>
<dbReference type="OrthoDB" id="10596157at2759"/>
<comment type="caution">
    <text evidence="2">The sequence shown here is derived from an EMBL/GenBank/DDBJ whole genome shotgun (WGS) entry which is preliminary data.</text>
</comment>
<name>A0A8J4XZN6_CHIOP</name>
<protein>
    <submittedName>
        <fullName evidence="2">Uncharacterized protein</fullName>
    </submittedName>
</protein>
<organism evidence="2 3">
    <name type="scientific">Chionoecetes opilio</name>
    <name type="common">Atlantic snow crab</name>
    <name type="synonym">Cancer opilio</name>
    <dbReference type="NCBI Taxonomy" id="41210"/>
    <lineage>
        <taxon>Eukaryota</taxon>
        <taxon>Metazoa</taxon>
        <taxon>Ecdysozoa</taxon>
        <taxon>Arthropoda</taxon>
        <taxon>Crustacea</taxon>
        <taxon>Multicrustacea</taxon>
        <taxon>Malacostraca</taxon>
        <taxon>Eumalacostraca</taxon>
        <taxon>Eucarida</taxon>
        <taxon>Decapoda</taxon>
        <taxon>Pleocyemata</taxon>
        <taxon>Brachyura</taxon>
        <taxon>Eubrachyura</taxon>
        <taxon>Majoidea</taxon>
        <taxon>Majidae</taxon>
        <taxon>Chionoecetes</taxon>
    </lineage>
</organism>
<accession>A0A8J4XZN6</accession>
<gene>
    <name evidence="2" type="ORF">GWK47_054614</name>
</gene>
<keyword evidence="3" id="KW-1185">Reference proteome</keyword>
<reference evidence="2" key="1">
    <citation type="submission" date="2020-07" db="EMBL/GenBank/DDBJ databases">
        <title>The High-quality genome of the commercially important snow crab, Chionoecetes opilio.</title>
        <authorList>
            <person name="Jeong J.-H."/>
            <person name="Ryu S."/>
        </authorList>
    </citation>
    <scope>NUCLEOTIDE SEQUENCE</scope>
    <source>
        <strain evidence="2">MADBK_172401_WGS</strain>
        <tissue evidence="2">Digestive gland</tissue>
    </source>
</reference>
<evidence type="ECO:0000256" key="1">
    <source>
        <dbReference type="SAM" id="MobiDB-lite"/>
    </source>
</evidence>